<evidence type="ECO:0000313" key="2">
    <source>
        <dbReference type="EMBL" id="RKH41178.1"/>
    </source>
</evidence>
<organism evidence="2 3">
    <name type="scientific">Corallococcus sicarius</name>
    <dbReference type="NCBI Taxonomy" id="2316726"/>
    <lineage>
        <taxon>Bacteria</taxon>
        <taxon>Pseudomonadati</taxon>
        <taxon>Myxococcota</taxon>
        <taxon>Myxococcia</taxon>
        <taxon>Myxococcales</taxon>
        <taxon>Cystobacterineae</taxon>
        <taxon>Myxococcaceae</taxon>
        <taxon>Corallococcus</taxon>
    </lineage>
</organism>
<gene>
    <name evidence="2" type="ORF">D7X12_18965</name>
</gene>
<sequence>MQPRYFELSDDVTLPGRWHLDDPVDPQGHELEDPRLFNRGQSVQVEGRLSVPIKHPGQALDFTQTALLVPVVHVRVATLFAELAPDDVQLIPADIEGQPDQFLVLVATKRILCIDEQRSQVQFWTADDGVPEKVGKYYAVDDLRIDTTQVGGAKVFRPEGWAGTLIVSEDLKHALERIRATGVRFTPV</sequence>
<dbReference type="OrthoDB" id="5509251at2"/>
<protein>
    <recommendedName>
        <fullName evidence="1">Immunity MXAN-0049 protein domain-containing protein</fullName>
    </recommendedName>
</protein>
<dbReference type="RefSeq" id="WP_120626679.1">
    <property type="nucleotide sequence ID" value="NZ_RAWG01000113.1"/>
</dbReference>
<dbReference type="AlphaFoldDB" id="A0A3A8NA49"/>
<dbReference type="EMBL" id="RAWG01000113">
    <property type="protein sequence ID" value="RKH41178.1"/>
    <property type="molecule type" value="Genomic_DNA"/>
</dbReference>
<evidence type="ECO:0000259" key="1">
    <source>
        <dbReference type="Pfam" id="PF07791"/>
    </source>
</evidence>
<dbReference type="InterPro" id="IPR012433">
    <property type="entry name" value="Imm11"/>
</dbReference>
<keyword evidence="3" id="KW-1185">Reference proteome</keyword>
<name>A0A3A8NA49_9BACT</name>
<accession>A0A3A8NA49</accession>
<dbReference type="Pfam" id="PF07791">
    <property type="entry name" value="Imm11"/>
    <property type="match status" value="1"/>
</dbReference>
<feature type="domain" description="Immunity MXAN-0049 protein" evidence="1">
    <location>
        <begin position="78"/>
        <end position="188"/>
    </location>
</feature>
<proteinExistence type="predicted"/>
<comment type="caution">
    <text evidence="2">The sequence shown here is derived from an EMBL/GenBank/DDBJ whole genome shotgun (WGS) entry which is preliminary data.</text>
</comment>
<evidence type="ECO:0000313" key="3">
    <source>
        <dbReference type="Proteomes" id="UP000273405"/>
    </source>
</evidence>
<reference evidence="3" key="1">
    <citation type="submission" date="2018-09" db="EMBL/GenBank/DDBJ databases">
        <authorList>
            <person name="Livingstone P.G."/>
            <person name="Whitworth D.E."/>
        </authorList>
    </citation>
    <scope>NUCLEOTIDE SEQUENCE [LARGE SCALE GENOMIC DNA]</scope>
    <source>
        <strain evidence="3">CA040B</strain>
    </source>
</reference>
<dbReference type="Proteomes" id="UP000273405">
    <property type="component" value="Unassembled WGS sequence"/>
</dbReference>